<dbReference type="GeneID" id="85363560"/>
<keyword evidence="3" id="KW-1185">Reference proteome</keyword>
<dbReference type="EMBL" id="JAUEPS010000091">
    <property type="protein sequence ID" value="KAK0439020.1"/>
    <property type="molecule type" value="Genomic_DNA"/>
</dbReference>
<comment type="caution">
    <text evidence="2">The sequence shown here is derived from an EMBL/GenBank/DDBJ whole genome shotgun (WGS) entry which is preliminary data.</text>
</comment>
<keyword evidence="1" id="KW-0812">Transmembrane</keyword>
<dbReference type="RefSeq" id="XP_060323090.1">
    <property type="nucleotide sequence ID" value="XM_060480012.1"/>
</dbReference>
<dbReference type="AlphaFoldDB" id="A0AA39JBN0"/>
<dbReference type="Proteomes" id="UP001175211">
    <property type="component" value="Unassembled WGS sequence"/>
</dbReference>
<organism evidence="2 3">
    <name type="scientific">Armillaria tabescens</name>
    <name type="common">Ringless honey mushroom</name>
    <name type="synonym">Agaricus tabescens</name>
    <dbReference type="NCBI Taxonomy" id="1929756"/>
    <lineage>
        <taxon>Eukaryota</taxon>
        <taxon>Fungi</taxon>
        <taxon>Dikarya</taxon>
        <taxon>Basidiomycota</taxon>
        <taxon>Agaricomycotina</taxon>
        <taxon>Agaricomycetes</taxon>
        <taxon>Agaricomycetidae</taxon>
        <taxon>Agaricales</taxon>
        <taxon>Marasmiineae</taxon>
        <taxon>Physalacriaceae</taxon>
        <taxon>Desarmillaria</taxon>
    </lineage>
</organism>
<feature type="transmembrane region" description="Helical" evidence="1">
    <location>
        <begin position="32"/>
        <end position="51"/>
    </location>
</feature>
<proteinExistence type="predicted"/>
<keyword evidence="1" id="KW-0472">Membrane</keyword>
<evidence type="ECO:0000313" key="2">
    <source>
        <dbReference type="EMBL" id="KAK0439020.1"/>
    </source>
</evidence>
<evidence type="ECO:0000313" key="3">
    <source>
        <dbReference type="Proteomes" id="UP001175211"/>
    </source>
</evidence>
<name>A0AA39JBN0_ARMTA</name>
<evidence type="ECO:0000256" key="1">
    <source>
        <dbReference type="SAM" id="Phobius"/>
    </source>
</evidence>
<sequence length="161" mass="18934">MEIFFLIPATVSPFLGASFLCYILTLITGKDILTWFSTGLFLLATGIHLWMHVVKHLTLRISHLHDIIHYPSPEQTTKNLWQQLADLKQQMERVKHTLGKVQQRIDDRAEAMYDLFTQCNDMEYNLWHKKQWDSKQDLVTALYLTGMHDEKAKPYTQCLRL</sequence>
<feature type="transmembrane region" description="Helical" evidence="1">
    <location>
        <begin position="6"/>
        <end position="25"/>
    </location>
</feature>
<keyword evidence="1" id="KW-1133">Transmembrane helix</keyword>
<protein>
    <submittedName>
        <fullName evidence="2">Uncharacterized protein</fullName>
    </submittedName>
</protein>
<gene>
    <name evidence="2" type="ORF">EV420DRAFT_1735690</name>
</gene>
<accession>A0AA39JBN0</accession>
<reference evidence="2" key="1">
    <citation type="submission" date="2023-06" db="EMBL/GenBank/DDBJ databases">
        <authorList>
            <consortium name="Lawrence Berkeley National Laboratory"/>
            <person name="Ahrendt S."/>
            <person name="Sahu N."/>
            <person name="Indic B."/>
            <person name="Wong-Bajracharya J."/>
            <person name="Merenyi Z."/>
            <person name="Ke H.-M."/>
            <person name="Monk M."/>
            <person name="Kocsube S."/>
            <person name="Drula E."/>
            <person name="Lipzen A."/>
            <person name="Balint B."/>
            <person name="Henrissat B."/>
            <person name="Andreopoulos B."/>
            <person name="Martin F.M."/>
            <person name="Harder C.B."/>
            <person name="Rigling D."/>
            <person name="Ford K.L."/>
            <person name="Foster G.D."/>
            <person name="Pangilinan J."/>
            <person name="Papanicolaou A."/>
            <person name="Barry K."/>
            <person name="LaButti K."/>
            <person name="Viragh M."/>
            <person name="Koriabine M."/>
            <person name="Yan M."/>
            <person name="Riley R."/>
            <person name="Champramary S."/>
            <person name="Plett K.L."/>
            <person name="Tsai I.J."/>
            <person name="Slot J."/>
            <person name="Sipos G."/>
            <person name="Plett J."/>
            <person name="Nagy L.G."/>
            <person name="Grigoriev I.V."/>
        </authorList>
    </citation>
    <scope>NUCLEOTIDE SEQUENCE</scope>
    <source>
        <strain evidence="2">CCBAS 213</strain>
    </source>
</reference>